<comment type="caution">
    <text evidence="4">The sequence shown here is derived from an EMBL/GenBank/DDBJ whole genome shotgun (WGS) entry which is preliminary data.</text>
</comment>
<name>A0A9W8B7A9_9FUNG</name>
<comment type="similarity">
    <text evidence="1">Belongs to the ERGIC family.</text>
</comment>
<evidence type="ECO:0000259" key="3">
    <source>
        <dbReference type="Pfam" id="PF13850"/>
    </source>
</evidence>
<sequence length="94" mass="10635">MAQGNTFTHRLRRLDAYAKTLDDFSVKTFSGGAVTILSTLIIVILLVSEFIDYRSVELRPELVVDKTRGEKMTINFNMTFPHAPCVLLNLDVMD</sequence>
<keyword evidence="2" id="KW-0472">Membrane</keyword>
<dbReference type="InterPro" id="IPR039542">
    <property type="entry name" value="Erv_N"/>
</dbReference>
<evidence type="ECO:0000256" key="2">
    <source>
        <dbReference type="SAM" id="Phobius"/>
    </source>
</evidence>
<dbReference type="OrthoDB" id="10266265at2759"/>
<dbReference type="GO" id="GO:0000139">
    <property type="term" value="C:Golgi membrane"/>
    <property type="evidence" value="ECO:0007669"/>
    <property type="project" value="TreeGrafter"/>
</dbReference>
<keyword evidence="2" id="KW-1133">Transmembrane helix</keyword>
<protein>
    <submittedName>
        <fullName evidence="4">ER-derived vesicles protein erv46</fullName>
    </submittedName>
</protein>
<keyword evidence="2" id="KW-0812">Transmembrane</keyword>
<organism evidence="4 5">
    <name type="scientific">Dimargaris verticillata</name>
    <dbReference type="NCBI Taxonomy" id="2761393"/>
    <lineage>
        <taxon>Eukaryota</taxon>
        <taxon>Fungi</taxon>
        <taxon>Fungi incertae sedis</taxon>
        <taxon>Zoopagomycota</taxon>
        <taxon>Kickxellomycotina</taxon>
        <taxon>Dimargaritomycetes</taxon>
        <taxon>Dimargaritales</taxon>
        <taxon>Dimargaritaceae</taxon>
        <taxon>Dimargaris</taxon>
    </lineage>
</organism>
<evidence type="ECO:0000313" key="5">
    <source>
        <dbReference type="Proteomes" id="UP001151582"/>
    </source>
</evidence>
<dbReference type="PANTHER" id="PTHR10984:SF25">
    <property type="entry name" value="ENDOPLASMIC RETICULUM-GOLGI INTERMEDIATE COMPARTMENT PROTEIN 3"/>
    <property type="match status" value="1"/>
</dbReference>
<dbReference type="GO" id="GO:0005789">
    <property type="term" value="C:endoplasmic reticulum membrane"/>
    <property type="evidence" value="ECO:0007669"/>
    <property type="project" value="TreeGrafter"/>
</dbReference>
<dbReference type="GO" id="GO:0006888">
    <property type="term" value="P:endoplasmic reticulum to Golgi vesicle-mediated transport"/>
    <property type="evidence" value="ECO:0007669"/>
    <property type="project" value="TreeGrafter"/>
</dbReference>
<feature type="domain" description="Endoplasmic reticulum vesicle transporter N-terminal" evidence="3">
    <location>
        <begin position="11"/>
        <end position="94"/>
    </location>
</feature>
<dbReference type="InterPro" id="IPR045888">
    <property type="entry name" value="Erv"/>
</dbReference>
<keyword evidence="5" id="KW-1185">Reference proteome</keyword>
<dbReference type="Proteomes" id="UP001151582">
    <property type="component" value="Unassembled WGS sequence"/>
</dbReference>
<reference evidence="4" key="1">
    <citation type="submission" date="2022-07" db="EMBL/GenBank/DDBJ databases">
        <title>Phylogenomic reconstructions and comparative analyses of Kickxellomycotina fungi.</title>
        <authorList>
            <person name="Reynolds N.K."/>
            <person name="Stajich J.E."/>
            <person name="Barry K."/>
            <person name="Grigoriev I.V."/>
            <person name="Crous P."/>
            <person name="Smith M.E."/>
        </authorList>
    </citation>
    <scope>NUCLEOTIDE SEQUENCE</scope>
    <source>
        <strain evidence="4">RSA 567</strain>
    </source>
</reference>
<feature type="transmembrane region" description="Helical" evidence="2">
    <location>
        <begin position="29"/>
        <end position="51"/>
    </location>
</feature>
<gene>
    <name evidence="4" type="primary">ERV46_1</name>
    <name evidence="4" type="ORF">H4R34_003223</name>
</gene>
<dbReference type="GO" id="GO:0030134">
    <property type="term" value="C:COPII-coated ER to Golgi transport vesicle"/>
    <property type="evidence" value="ECO:0007669"/>
    <property type="project" value="TreeGrafter"/>
</dbReference>
<dbReference type="GO" id="GO:0006890">
    <property type="term" value="P:retrograde vesicle-mediated transport, Golgi to endoplasmic reticulum"/>
    <property type="evidence" value="ECO:0007669"/>
    <property type="project" value="TreeGrafter"/>
</dbReference>
<dbReference type="AlphaFoldDB" id="A0A9W8B7A9"/>
<proteinExistence type="inferred from homology"/>
<accession>A0A9W8B7A9</accession>
<dbReference type="Pfam" id="PF13850">
    <property type="entry name" value="ERGIC_N"/>
    <property type="match status" value="1"/>
</dbReference>
<dbReference type="PANTHER" id="PTHR10984">
    <property type="entry name" value="ENDOPLASMIC RETICULUM-GOLGI INTERMEDIATE COMPARTMENT PROTEIN"/>
    <property type="match status" value="1"/>
</dbReference>
<evidence type="ECO:0000256" key="1">
    <source>
        <dbReference type="ARBA" id="ARBA00005648"/>
    </source>
</evidence>
<dbReference type="EMBL" id="JANBQB010000280">
    <property type="protein sequence ID" value="KAJ1978385.1"/>
    <property type="molecule type" value="Genomic_DNA"/>
</dbReference>
<evidence type="ECO:0000313" key="4">
    <source>
        <dbReference type="EMBL" id="KAJ1978385.1"/>
    </source>
</evidence>
<feature type="non-terminal residue" evidence="4">
    <location>
        <position position="94"/>
    </location>
</feature>